<dbReference type="AlphaFoldDB" id="A0A0J6FCU6"/>
<name>A0A0J6FCU6_COCPO</name>
<protein>
    <submittedName>
        <fullName evidence="1">Uncharacterized protein</fullName>
    </submittedName>
</protein>
<dbReference type="VEuPathDB" id="FungiDB:CPAG_07195"/>
<proteinExistence type="predicted"/>
<dbReference type="Proteomes" id="UP000054567">
    <property type="component" value="Unassembled WGS sequence"/>
</dbReference>
<accession>A0A0J6FCU6</accession>
<organism evidence="1 2">
    <name type="scientific">Coccidioides posadasii RMSCC 3488</name>
    <dbReference type="NCBI Taxonomy" id="454284"/>
    <lineage>
        <taxon>Eukaryota</taxon>
        <taxon>Fungi</taxon>
        <taxon>Dikarya</taxon>
        <taxon>Ascomycota</taxon>
        <taxon>Pezizomycotina</taxon>
        <taxon>Eurotiomycetes</taxon>
        <taxon>Eurotiomycetidae</taxon>
        <taxon>Onygenales</taxon>
        <taxon>Onygenaceae</taxon>
        <taxon>Coccidioides</taxon>
    </lineage>
</organism>
<gene>
    <name evidence="1" type="ORF">CPAG_07195</name>
</gene>
<evidence type="ECO:0000313" key="1">
    <source>
        <dbReference type="EMBL" id="KMM70886.1"/>
    </source>
</evidence>
<sequence>MSLSDLAGDAVLNQFLSSNESEKGSSWQDANYGYIMRESCELASVPGIATGVKLQFQPFSQKQLNYAQSSYLRAQEGLLIGPTGTIGSQPCTGLVNQVHLTATYMHSFSPPLLAYTSIPLFPKRARTFSSPTVPVETHQDLWFGRILDPTIDGRRT</sequence>
<reference evidence="1 2" key="1">
    <citation type="submission" date="2007-06" db="EMBL/GenBank/DDBJ databases">
        <title>The Genome Sequence of Coccidioides posadasii RMSCC_3488.</title>
        <authorList>
            <consortium name="Coccidioides Genome Resources Consortium"/>
            <consortium name="The Broad Institute Genome Sequencing Platform"/>
            <person name="Henn M.R."/>
            <person name="Sykes S."/>
            <person name="Young S."/>
            <person name="Jaffe D."/>
            <person name="Berlin A."/>
            <person name="Alvarez P."/>
            <person name="Butler J."/>
            <person name="Gnerre S."/>
            <person name="Grabherr M."/>
            <person name="Mauceli E."/>
            <person name="Brockman W."/>
            <person name="Kodira C."/>
            <person name="Alvarado L."/>
            <person name="Zeng Q."/>
            <person name="Crawford M."/>
            <person name="Antoine C."/>
            <person name="Devon K."/>
            <person name="Galgiani J."/>
            <person name="Orsborn K."/>
            <person name="Lewis M.L."/>
            <person name="Nusbaum C."/>
            <person name="Galagan J."/>
            <person name="Birren B."/>
        </authorList>
    </citation>
    <scope>NUCLEOTIDE SEQUENCE [LARGE SCALE GENOMIC DNA]</scope>
    <source>
        <strain evidence="1 2">RMSCC 3488</strain>
    </source>
</reference>
<evidence type="ECO:0000313" key="2">
    <source>
        <dbReference type="Proteomes" id="UP000054567"/>
    </source>
</evidence>
<reference evidence="2" key="3">
    <citation type="journal article" date="2010" name="Genome Res.">
        <title>Population genomic sequencing of Coccidioides fungi reveals recent hybridization and transposon control.</title>
        <authorList>
            <person name="Neafsey D.E."/>
            <person name="Barker B.M."/>
            <person name="Sharpton T.J."/>
            <person name="Stajich J.E."/>
            <person name="Park D.J."/>
            <person name="Whiston E."/>
            <person name="Hung C.-Y."/>
            <person name="McMahan C."/>
            <person name="White J."/>
            <person name="Sykes S."/>
            <person name="Heiman D."/>
            <person name="Young S."/>
            <person name="Zeng Q."/>
            <person name="Abouelleil A."/>
            <person name="Aftuck L."/>
            <person name="Bessette D."/>
            <person name="Brown A."/>
            <person name="FitzGerald M."/>
            <person name="Lui A."/>
            <person name="Macdonald J.P."/>
            <person name="Priest M."/>
            <person name="Orbach M.J."/>
            <person name="Galgiani J.N."/>
            <person name="Kirkland T.N."/>
            <person name="Cole G.T."/>
            <person name="Birren B.W."/>
            <person name="Henn M.R."/>
            <person name="Taylor J.W."/>
            <person name="Rounsley S.D."/>
        </authorList>
    </citation>
    <scope>NUCLEOTIDE SEQUENCE [LARGE SCALE GENOMIC DNA]</scope>
    <source>
        <strain evidence="2">RMSCC 3488</strain>
    </source>
</reference>
<dbReference type="EMBL" id="DS268112">
    <property type="protein sequence ID" value="KMM70886.1"/>
    <property type="molecule type" value="Genomic_DNA"/>
</dbReference>
<reference evidence="2" key="2">
    <citation type="journal article" date="2009" name="Genome Res.">
        <title>Comparative genomic analyses of the human fungal pathogens Coccidioides and their relatives.</title>
        <authorList>
            <person name="Sharpton T.J."/>
            <person name="Stajich J.E."/>
            <person name="Rounsley S.D."/>
            <person name="Gardner M.J."/>
            <person name="Wortman J.R."/>
            <person name="Jordar V.S."/>
            <person name="Maiti R."/>
            <person name="Kodira C.D."/>
            <person name="Neafsey D.E."/>
            <person name="Zeng Q."/>
            <person name="Hung C.-Y."/>
            <person name="McMahan C."/>
            <person name="Muszewska A."/>
            <person name="Grynberg M."/>
            <person name="Mandel M.A."/>
            <person name="Kellner E.M."/>
            <person name="Barker B.M."/>
            <person name="Galgiani J.N."/>
            <person name="Orbach M.J."/>
            <person name="Kirkland T.N."/>
            <person name="Cole G.T."/>
            <person name="Henn M.R."/>
            <person name="Birren B.W."/>
            <person name="Taylor J.W."/>
        </authorList>
    </citation>
    <scope>NUCLEOTIDE SEQUENCE [LARGE SCALE GENOMIC DNA]</scope>
    <source>
        <strain evidence="2">RMSCC 3488</strain>
    </source>
</reference>